<proteinExistence type="inferred from homology"/>
<feature type="non-terminal residue" evidence="8">
    <location>
        <position position="112"/>
    </location>
</feature>
<keyword evidence="8" id="KW-0966">Cell projection</keyword>
<evidence type="ECO:0000256" key="2">
    <source>
        <dbReference type="ARBA" id="ARBA00009764"/>
    </source>
</evidence>
<evidence type="ECO:0000313" key="9">
    <source>
        <dbReference type="Proteomes" id="UP000321583"/>
    </source>
</evidence>
<protein>
    <recommendedName>
        <fullName evidence="6">Filament cap protein</fullName>
    </recommendedName>
    <alternativeName>
        <fullName evidence="5">Flagellar cap protein</fullName>
    </alternativeName>
</protein>
<organism evidence="8 9">
    <name type="scientific">Pseudoxanthomonas taiwanensis J19</name>
    <dbReference type="NCBI Taxonomy" id="935569"/>
    <lineage>
        <taxon>Bacteria</taxon>
        <taxon>Pseudomonadati</taxon>
        <taxon>Pseudomonadota</taxon>
        <taxon>Gammaproteobacteria</taxon>
        <taxon>Lysobacterales</taxon>
        <taxon>Lysobacteraceae</taxon>
        <taxon>Pseudoxanthomonas</taxon>
    </lineage>
</organism>
<comment type="subcellular location">
    <subcellularLocation>
        <location evidence="1">Bacterial flagellum</location>
    </subcellularLocation>
</comment>
<evidence type="ECO:0000256" key="3">
    <source>
        <dbReference type="ARBA" id="ARBA00011255"/>
    </source>
</evidence>
<evidence type="ECO:0000256" key="5">
    <source>
        <dbReference type="ARBA" id="ARBA00033074"/>
    </source>
</evidence>
<keyword evidence="8" id="KW-0282">Flagellum</keyword>
<dbReference type="InterPro" id="IPR040026">
    <property type="entry name" value="FliD"/>
</dbReference>
<comment type="similarity">
    <text evidence="2">Belongs to the FliD family.</text>
</comment>
<dbReference type="InterPro" id="IPR003481">
    <property type="entry name" value="FliD_N"/>
</dbReference>
<evidence type="ECO:0000259" key="7">
    <source>
        <dbReference type="Pfam" id="PF02465"/>
    </source>
</evidence>
<dbReference type="Pfam" id="PF02465">
    <property type="entry name" value="FliD_N"/>
    <property type="match status" value="1"/>
</dbReference>
<gene>
    <name evidence="8" type="ORF">L613_011600000010</name>
</gene>
<reference evidence="8 9" key="1">
    <citation type="submission" date="2019-07" db="EMBL/GenBank/DDBJ databases">
        <title>Genome sequencing of lignin-degrading bacterial isolates.</title>
        <authorList>
            <person name="Gladden J."/>
        </authorList>
    </citation>
    <scope>NUCLEOTIDE SEQUENCE [LARGE SCALE GENOMIC DNA]</scope>
    <source>
        <strain evidence="8 9">J19</strain>
    </source>
</reference>
<keyword evidence="4" id="KW-0975">Bacterial flagellum</keyword>
<evidence type="ECO:0000256" key="4">
    <source>
        <dbReference type="ARBA" id="ARBA00023143"/>
    </source>
</evidence>
<feature type="domain" description="Flagellar hook-associated protein 2 N-terminal" evidence="7">
    <location>
        <begin position="24"/>
        <end position="103"/>
    </location>
</feature>
<dbReference type="RefSeq" id="WP_315969081.1">
    <property type="nucleotide sequence ID" value="NZ_VLJS01000020.1"/>
</dbReference>
<dbReference type="GO" id="GO:0009421">
    <property type="term" value="C:bacterial-type flagellum filament cap"/>
    <property type="evidence" value="ECO:0007669"/>
    <property type="project" value="InterPro"/>
</dbReference>
<dbReference type="AlphaFoldDB" id="A0A562E3V3"/>
<evidence type="ECO:0000256" key="6">
    <source>
        <dbReference type="ARBA" id="ARBA00033192"/>
    </source>
</evidence>
<sequence>MEISDSNYPHTMAQAYADLAIQGSKDLLAAQKANAQRTSTGISDLRKALETFQAALDKFTGAGGGAVAHTASVSDTSLAKATAAAGAAPGSYTFFVEQLASNHQLASGALAA</sequence>
<name>A0A562E3V3_9GAMM</name>
<dbReference type="EMBL" id="VLJS01000020">
    <property type="protein sequence ID" value="TWH16706.1"/>
    <property type="molecule type" value="Genomic_DNA"/>
</dbReference>
<accession>A0A562E3V3</accession>
<dbReference type="PANTHER" id="PTHR30288">
    <property type="entry name" value="FLAGELLAR CAP/ASSEMBLY PROTEIN FLID"/>
    <property type="match status" value="1"/>
</dbReference>
<keyword evidence="8" id="KW-0969">Cilium</keyword>
<keyword evidence="9" id="KW-1185">Reference proteome</keyword>
<dbReference type="GO" id="GO:0009424">
    <property type="term" value="C:bacterial-type flagellum hook"/>
    <property type="evidence" value="ECO:0007669"/>
    <property type="project" value="InterPro"/>
</dbReference>
<dbReference type="PANTHER" id="PTHR30288:SF0">
    <property type="entry name" value="FLAGELLAR HOOK-ASSOCIATED PROTEIN 2"/>
    <property type="match status" value="1"/>
</dbReference>
<evidence type="ECO:0000256" key="1">
    <source>
        <dbReference type="ARBA" id="ARBA00004365"/>
    </source>
</evidence>
<evidence type="ECO:0000313" key="8">
    <source>
        <dbReference type="EMBL" id="TWH16706.1"/>
    </source>
</evidence>
<comment type="caution">
    <text evidence="8">The sequence shown here is derived from an EMBL/GenBank/DDBJ whole genome shotgun (WGS) entry which is preliminary data.</text>
</comment>
<dbReference type="Proteomes" id="UP000321583">
    <property type="component" value="Unassembled WGS sequence"/>
</dbReference>
<comment type="subunit">
    <text evidence="3">Homopentamer.</text>
</comment>